<evidence type="ECO:0000313" key="1">
    <source>
        <dbReference type="EMBL" id="ADF80949.1"/>
    </source>
</evidence>
<sequence length="307" mass="35575">MIVENEQISIREINEKQVISSELLYSSRRFNFFNRNKCDYIYTHFDSKLSMFFGVKGNKLIAPFSAPFSFPRYATDFLKYSHVYDFFKSLKEKVDASTIEEVRITIPPTFYNENIVSKISHSLEALGYVLAFRDLNSHIALNSHDREVLPSSTKKSIRASNKHKNEIIYADTIEEKERAYNIIKENRLMKGFPLRMSWEQVSATINVAKADFFIAVTNGYDSAAAMVFEINDKIAQVVYWGANELGEKSHVMYYLPFQIMEYYHLRGFKYLDIGPSSEEGVISTGLNDYKQMIGCANTLKETWVYNK</sequence>
<dbReference type="InterPro" id="IPR016181">
    <property type="entry name" value="Acyl_CoA_acyltransferase"/>
</dbReference>
<dbReference type="Gene3D" id="3.40.630.30">
    <property type="match status" value="1"/>
</dbReference>
<reference evidence="1" key="2">
    <citation type="journal article" date="2011" name="Appl. Environ. Microbiol.">
        <title>Genetic Diversity of O-Antigen Biosynthesis Regions in Vibrio cholerae.</title>
        <authorList>
            <person name="Aydanian A."/>
            <person name="Tang L."/>
            <person name="Morris J.G."/>
            <person name="Johnson J.A."/>
            <person name="Stine O.C."/>
        </authorList>
    </citation>
    <scope>NUCLEOTIDE SEQUENCE</scope>
    <source>
        <strain evidence="1">CO603B</strain>
    </source>
</reference>
<name>D6NLW4_VIBCL</name>
<organism evidence="1">
    <name type="scientific">Vibrio cholerae</name>
    <dbReference type="NCBI Taxonomy" id="666"/>
    <lineage>
        <taxon>Bacteria</taxon>
        <taxon>Pseudomonadati</taxon>
        <taxon>Pseudomonadota</taxon>
        <taxon>Gammaproteobacteria</taxon>
        <taxon>Vibrionales</taxon>
        <taxon>Vibrionaceae</taxon>
        <taxon>Vibrio</taxon>
    </lineage>
</organism>
<protein>
    <submittedName>
        <fullName evidence="1">WbuL</fullName>
    </submittedName>
</protein>
<dbReference type="EMBL" id="GU576497">
    <property type="protein sequence ID" value="ADF80949.1"/>
    <property type="molecule type" value="Genomic_DNA"/>
</dbReference>
<gene>
    <name evidence="1" type="primary">wbuL</name>
</gene>
<reference evidence="1" key="1">
    <citation type="submission" date="2010-01" db="EMBL/GenBank/DDBJ databases">
        <authorList>
            <person name="Aydanian A.G."/>
            <person name="Johnson J.A."/>
            <person name="Tang L."/>
            <person name="Morris J.G.Jr."/>
            <person name="Nair G.B."/>
            <person name="Stine O.C."/>
        </authorList>
    </citation>
    <scope>NUCLEOTIDE SEQUENCE</scope>
    <source>
        <strain evidence="1">CO603B</strain>
    </source>
</reference>
<accession>D6NLW4</accession>
<proteinExistence type="predicted"/>
<dbReference type="SUPFAM" id="SSF55729">
    <property type="entry name" value="Acyl-CoA N-acyltransferases (Nat)"/>
    <property type="match status" value="1"/>
</dbReference>
<dbReference type="AlphaFoldDB" id="D6NLW4"/>